<evidence type="ECO:0000256" key="1">
    <source>
        <dbReference type="ARBA" id="ARBA00004651"/>
    </source>
</evidence>
<proteinExistence type="predicted"/>
<feature type="transmembrane region" description="Helical" evidence="6">
    <location>
        <begin position="418"/>
        <end position="437"/>
    </location>
</feature>
<evidence type="ECO:0000256" key="5">
    <source>
        <dbReference type="ARBA" id="ARBA00023136"/>
    </source>
</evidence>
<feature type="transmembrane region" description="Helical" evidence="6">
    <location>
        <begin position="81"/>
        <end position="102"/>
    </location>
</feature>
<feature type="transmembrane region" description="Helical" evidence="6">
    <location>
        <begin position="114"/>
        <end position="132"/>
    </location>
</feature>
<organism evidence="7 8">
    <name type="scientific">Haloterrigena salina JCM 13891</name>
    <dbReference type="NCBI Taxonomy" id="1227488"/>
    <lineage>
        <taxon>Archaea</taxon>
        <taxon>Methanobacteriati</taxon>
        <taxon>Methanobacteriota</taxon>
        <taxon>Stenosarchaea group</taxon>
        <taxon>Halobacteria</taxon>
        <taxon>Halobacteriales</taxon>
        <taxon>Natrialbaceae</taxon>
        <taxon>Haloterrigena</taxon>
    </lineage>
</organism>
<feature type="transmembrane region" description="Helical" evidence="6">
    <location>
        <begin position="443"/>
        <end position="461"/>
    </location>
</feature>
<dbReference type="OrthoDB" id="112053at2157"/>
<feature type="transmembrane region" description="Helical" evidence="6">
    <location>
        <begin position="287"/>
        <end position="306"/>
    </location>
</feature>
<feature type="transmembrane region" description="Helical" evidence="6">
    <location>
        <begin position="152"/>
        <end position="170"/>
    </location>
</feature>
<dbReference type="Proteomes" id="UP000011657">
    <property type="component" value="Unassembled WGS sequence"/>
</dbReference>
<evidence type="ECO:0000256" key="6">
    <source>
        <dbReference type="SAM" id="Phobius"/>
    </source>
</evidence>
<keyword evidence="8" id="KW-1185">Reference proteome</keyword>
<feature type="transmembrane region" description="Helical" evidence="6">
    <location>
        <begin position="21"/>
        <end position="38"/>
    </location>
</feature>
<dbReference type="PATRIC" id="fig|1227488.3.peg.1790"/>
<dbReference type="eggNOG" id="arCOG02209">
    <property type="taxonomic scope" value="Archaea"/>
</dbReference>
<accession>M0C7A0</accession>
<dbReference type="Pfam" id="PF13440">
    <property type="entry name" value="Polysacc_synt_3"/>
    <property type="match status" value="1"/>
</dbReference>
<feature type="transmembrane region" description="Helical" evidence="6">
    <location>
        <begin position="216"/>
        <end position="237"/>
    </location>
</feature>
<comment type="subcellular location">
    <subcellularLocation>
        <location evidence="1">Cell membrane</location>
        <topology evidence="1">Multi-pass membrane protein</topology>
    </subcellularLocation>
</comment>
<protein>
    <submittedName>
        <fullName evidence="7">Polysaccharide biosynthesis protein</fullName>
    </submittedName>
</protein>
<dbReference type="AlphaFoldDB" id="M0C7A0"/>
<evidence type="ECO:0000256" key="4">
    <source>
        <dbReference type="ARBA" id="ARBA00022989"/>
    </source>
</evidence>
<reference evidence="7 8" key="1">
    <citation type="journal article" date="2014" name="PLoS Genet.">
        <title>Phylogenetically driven sequencing of extremely halophilic archaea reveals strategies for static and dynamic osmo-response.</title>
        <authorList>
            <person name="Becker E.A."/>
            <person name="Seitzer P.M."/>
            <person name="Tritt A."/>
            <person name="Larsen D."/>
            <person name="Krusor M."/>
            <person name="Yao A.I."/>
            <person name="Wu D."/>
            <person name="Madern D."/>
            <person name="Eisen J.A."/>
            <person name="Darling A.E."/>
            <person name="Facciotti M.T."/>
        </authorList>
    </citation>
    <scope>NUCLEOTIDE SEQUENCE [LARGE SCALE GENOMIC DNA]</scope>
    <source>
        <strain evidence="7 8">JCM 13891</strain>
    </source>
</reference>
<sequence>MSDDDTISLGLESLKGFLGKSTQFILGFIGTVLFARILGPTSFGGFYFLLSLVNVFDNPLRGLSVALEKRVSEAESASGEILGGVLLVQLVVFTCAAVLVFAFGDLLTAETNVANAPLVFFALFVSINLFLVTQHHLSGHGHPALQIWTDTLRSVLTIVLQLAFVLYGLGAAGMGYGLAAATILTVPVVQYVLPLRPKFPTKETARSVWRYARYSIPNAMMGTAFSRLDILLIAFFITTGAAGQYETAYKLTMPATLLSMAIAPALLPKVSKIHSKGEDVSADISNAIAFSSALAIPIFFGALSISEGIVVTVYGGEYRAAATLLVGLAFYQILNTQTTMYGRAVNAIDLPDVNLRISMATLAVNVILGIALVFTYGSLGVVIATIVAEFLRYVLYIAVVKQYELGVNVFPRTLFEQFLAGLVMFAVVELANARLPIRSSTDLLVIIGTGAIVYGLTLVTISSNLRAVLRSVYSDVLS</sequence>
<keyword evidence="5 6" id="KW-0472">Membrane</keyword>
<dbReference type="PANTHER" id="PTHR30250:SF28">
    <property type="entry name" value="POLYSACCHARIDE BIOSYNTHESIS PROTEIN"/>
    <property type="match status" value="1"/>
</dbReference>
<name>M0C7A0_9EURY</name>
<keyword evidence="3 6" id="KW-0812">Transmembrane</keyword>
<dbReference type="RefSeq" id="WP_008894121.1">
    <property type="nucleotide sequence ID" value="NZ_AOIS01000031.1"/>
</dbReference>
<dbReference type="EMBL" id="AOIS01000031">
    <property type="protein sequence ID" value="ELZ19141.1"/>
    <property type="molecule type" value="Genomic_DNA"/>
</dbReference>
<keyword evidence="2" id="KW-1003">Cell membrane</keyword>
<dbReference type="PANTHER" id="PTHR30250">
    <property type="entry name" value="PST FAMILY PREDICTED COLANIC ACID TRANSPORTER"/>
    <property type="match status" value="1"/>
</dbReference>
<comment type="caution">
    <text evidence="7">The sequence shown here is derived from an EMBL/GenBank/DDBJ whole genome shotgun (WGS) entry which is preliminary data.</text>
</comment>
<evidence type="ECO:0000256" key="2">
    <source>
        <dbReference type="ARBA" id="ARBA00022475"/>
    </source>
</evidence>
<evidence type="ECO:0000313" key="8">
    <source>
        <dbReference type="Proteomes" id="UP000011657"/>
    </source>
</evidence>
<gene>
    <name evidence="7" type="ORF">C477_09074</name>
</gene>
<evidence type="ECO:0000313" key="7">
    <source>
        <dbReference type="EMBL" id="ELZ19141.1"/>
    </source>
</evidence>
<evidence type="ECO:0000256" key="3">
    <source>
        <dbReference type="ARBA" id="ARBA00022692"/>
    </source>
</evidence>
<keyword evidence="4 6" id="KW-1133">Transmembrane helix</keyword>
<dbReference type="GO" id="GO:0005886">
    <property type="term" value="C:plasma membrane"/>
    <property type="evidence" value="ECO:0007669"/>
    <property type="project" value="UniProtKB-SubCell"/>
</dbReference>
<dbReference type="STRING" id="1227488.C477_09074"/>
<dbReference type="InterPro" id="IPR050833">
    <property type="entry name" value="Poly_Biosynth_Transport"/>
</dbReference>